<evidence type="ECO:0000313" key="4">
    <source>
        <dbReference type="EMBL" id="ASU79371.1"/>
    </source>
</evidence>
<dbReference type="EMBL" id="CP022752">
    <property type="protein sequence ID" value="ASU79371.1"/>
    <property type="molecule type" value="Genomic_DNA"/>
</dbReference>
<dbReference type="KEGG" id="aey:CDG81_14955"/>
<dbReference type="GO" id="GO:0005975">
    <property type="term" value="P:carbohydrate metabolic process"/>
    <property type="evidence" value="ECO:0007669"/>
    <property type="project" value="UniProtKB-ARBA"/>
</dbReference>
<name>A0A099D3Q1_9ACTN</name>
<dbReference type="InterPro" id="IPR017853">
    <property type="entry name" value="GH"/>
</dbReference>
<feature type="transmembrane region" description="Helical" evidence="2">
    <location>
        <begin position="38"/>
        <end position="57"/>
    </location>
</feature>
<keyword evidence="2" id="KW-1133">Transmembrane helix</keyword>
<dbReference type="Gene3D" id="2.60.40.10">
    <property type="entry name" value="Immunoglobulins"/>
    <property type="match status" value="1"/>
</dbReference>
<dbReference type="OrthoDB" id="9774125at2"/>
<dbReference type="InterPro" id="IPR013783">
    <property type="entry name" value="Ig-like_fold"/>
</dbReference>
<evidence type="ECO:0000313" key="5">
    <source>
        <dbReference type="EMBL" id="KGI80818.1"/>
    </source>
</evidence>
<feature type="region of interest" description="Disordered" evidence="1">
    <location>
        <begin position="1"/>
        <end position="35"/>
    </location>
</feature>
<dbReference type="eggNOG" id="COG1306">
    <property type="taxonomic scope" value="Bacteria"/>
</dbReference>
<evidence type="ECO:0000256" key="1">
    <source>
        <dbReference type="SAM" id="MobiDB-lite"/>
    </source>
</evidence>
<protein>
    <recommendedName>
        <fullName evidence="3">DUF4015 domain-containing protein</fullName>
    </recommendedName>
</protein>
<dbReference type="RefSeq" id="WP_043574594.1">
    <property type="nucleotide sequence ID" value="NZ_CP022752.1"/>
</dbReference>
<keyword evidence="6" id="KW-1185">Reference proteome</keyword>
<evidence type="ECO:0000256" key="2">
    <source>
        <dbReference type="SAM" id="Phobius"/>
    </source>
</evidence>
<evidence type="ECO:0000313" key="7">
    <source>
        <dbReference type="Proteomes" id="UP000215043"/>
    </source>
</evidence>
<evidence type="ECO:0000259" key="3">
    <source>
        <dbReference type="Pfam" id="PF13200"/>
    </source>
</evidence>
<dbReference type="AlphaFoldDB" id="A0A099D3Q1"/>
<feature type="compositionally biased region" description="Basic and acidic residues" evidence="1">
    <location>
        <begin position="16"/>
        <end position="29"/>
    </location>
</feature>
<gene>
    <name evidence="4" type="ORF">CDG81_14955</name>
    <name evidence="5" type="ORF">IL38_14825</name>
</gene>
<evidence type="ECO:0000313" key="6">
    <source>
        <dbReference type="Proteomes" id="UP000029737"/>
    </source>
</evidence>
<dbReference type="InterPro" id="IPR025275">
    <property type="entry name" value="DUF4015"/>
</dbReference>
<dbReference type="HOGENOM" id="CLU_030168_2_0_11"/>
<dbReference type="Gene3D" id="3.20.20.80">
    <property type="entry name" value="Glycosidases"/>
    <property type="match status" value="1"/>
</dbReference>
<dbReference type="EMBL" id="JPMV01000026">
    <property type="protein sequence ID" value="KGI80818.1"/>
    <property type="molecule type" value="Genomic_DNA"/>
</dbReference>
<dbReference type="Proteomes" id="UP000215043">
    <property type="component" value="Chromosome"/>
</dbReference>
<keyword evidence="2" id="KW-0812">Transmembrane</keyword>
<sequence>MVDPTPGNSDDNETSAGEHHEERNSEPSRQRRGRRASLGKIAMTVGGLLLVVGGIWVTNLLTAQRPAVRGLPDHPLTPAAVAEGDVRVETDSPEKVRASIDGEPVPVRVRDGAALLRPSGLSEGSHELRVELPSGAVPWNRTLTESFEVDSTPPELRLPETVNTESFSDPVTVSGTAEGASRVTIGGKEVPLDGSGRFGRELSDPAASVAVEAADRAGNTTSTEVRVEVEHPGMRAVHMTGLAWSSDQLREPVLRMARQGLIDTVELDIKDESGEVQYDSAVPLAERIGADKGYYDARRAIDRLHDMGVRVVGRLVAFKDPVLAEAAWKAGNRDQVVRTASGGPYNGGYGDYSFTNFANPTVRDYNIDIAAEAARLGFDDVLYDYVRRPDGDRSGMRFAGLEKTPSESIAGFLRQSRERLREHGTYLGASVFGITVTRPESVGQNIPKIAEYVDYVAPMIYPSHWGPGEYDVADPNNEPYKIVRRSLRDWRGTVDGTGSEVIPWLQDFSLGVHYGPGKVSAQIAATRDNGIDSFLLWSPSCDYTEAALSATP</sequence>
<feature type="domain" description="DUF4015" evidence="3">
    <location>
        <begin position="236"/>
        <end position="543"/>
    </location>
</feature>
<keyword evidence="2" id="KW-0472">Membrane</keyword>
<reference evidence="5 6" key="1">
    <citation type="journal article" date="2014" name="PLoS ONE">
        <title>Identification and Characterization of a New Erythromycin Biosynthetic Gene Cluster in Actinopolyspora erythraea YIM90600, a Novel Erythronolide-Producing Halophilic Actinomycete Isolated from Salt Field.</title>
        <authorList>
            <person name="Chen D."/>
            <person name="Feng J."/>
            <person name="Huang L."/>
            <person name="Zhang Q."/>
            <person name="Wu J."/>
            <person name="Zhu X."/>
            <person name="Duan Y."/>
            <person name="Xu Z."/>
        </authorList>
    </citation>
    <scope>NUCLEOTIDE SEQUENCE [LARGE SCALE GENOMIC DNA]</scope>
    <source>
        <strain evidence="5 6">YIM90600</strain>
    </source>
</reference>
<organism evidence="4 7">
    <name type="scientific">Actinopolyspora erythraea</name>
    <dbReference type="NCBI Taxonomy" id="414996"/>
    <lineage>
        <taxon>Bacteria</taxon>
        <taxon>Bacillati</taxon>
        <taxon>Actinomycetota</taxon>
        <taxon>Actinomycetes</taxon>
        <taxon>Actinopolysporales</taxon>
        <taxon>Actinopolysporaceae</taxon>
        <taxon>Actinopolyspora</taxon>
    </lineage>
</organism>
<dbReference type="SUPFAM" id="SSF51445">
    <property type="entry name" value="(Trans)glycosidases"/>
    <property type="match status" value="1"/>
</dbReference>
<dbReference type="Pfam" id="PF13200">
    <property type="entry name" value="DUF4015"/>
    <property type="match status" value="1"/>
</dbReference>
<proteinExistence type="predicted"/>
<accession>A0A099D3Q1</accession>
<reference evidence="4 7" key="2">
    <citation type="submission" date="2017-08" db="EMBL/GenBank/DDBJ databases">
        <title>The complete genome sequence of moderately halophilic actinomycete Actinopolyspora erythraea YIM 90600, the producer of novel erythromycin, novel actinopolysporins A-C and tubercidin.</title>
        <authorList>
            <person name="Yin M."/>
            <person name="Tang S."/>
        </authorList>
    </citation>
    <scope>NUCLEOTIDE SEQUENCE [LARGE SCALE GENOMIC DNA]</scope>
    <source>
        <strain evidence="4 7">YIM 90600</strain>
    </source>
</reference>
<dbReference type="Proteomes" id="UP000029737">
    <property type="component" value="Unassembled WGS sequence"/>
</dbReference>